<evidence type="ECO:0000256" key="1">
    <source>
        <dbReference type="SAM" id="MobiDB-lite"/>
    </source>
</evidence>
<organism evidence="2">
    <name type="scientific">Oryza brachyantha</name>
    <name type="common">malo sina</name>
    <dbReference type="NCBI Taxonomy" id="4533"/>
    <lineage>
        <taxon>Eukaryota</taxon>
        <taxon>Viridiplantae</taxon>
        <taxon>Streptophyta</taxon>
        <taxon>Embryophyta</taxon>
        <taxon>Tracheophyta</taxon>
        <taxon>Spermatophyta</taxon>
        <taxon>Magnoliopsida</taxon>
        <taxon>Liliopsida</taxon>
        <taxon>Poales</taxon>
        <taxon>Poaceae</taxon>
        <taxon>BOP clade</taxon>
        <taxon>Oryzoideae</taxon>
        <taxon>Oryzeae</taxon>
        <taxon>Oryzinae</taxon>
        <taxon>Oryza</taxon>
    </lineage>
</organism>
<accession>J3N9W4</accession>
<dbReference type="Proteomes" id="UP000006038">
    <property type="component" value="Chromosome 11"/>
</dbReference>
<dbReference type="Gramene" id="OB11G26000.1">
    <property type="protein sequence ID" value="OB11G26000.1"/>
    <property type="gene ID" value="OB11G26000"/>
</dbReference>
<dbReference type="EnsemblPlants" id="OB11G26000.1">
    <property type="protein sequence ID" value="OB11G26000.1"/>
    <property type="gene ID" value="OB11G26000"/>
</dbReference>
<name>J3N9W4_ORYBR</name>
<feature type="region of interest" description="Disordered" evidence="1">
    <location>
        <begin position="1"/>
        <end position="33"/>
    </location>
</feature>
<keyword evidence="3" id="KW-1185">Reference proteome</keyword>
<evidence type="ECO:0000313" key="2">
    <source>
        <dbReference type="EnsemblPlants" id="OB11G26000.1"/>
    </source>
</evidence>
<dbReference type="AlphaFoldDB" id="J3N9W4"/>
<dbReference type="HOGENOM" id="CLU_1899417_0_0_1"/>
<protein>
    <submittedName>
        <fullName evidence="2">Uncharacterized protein</fullName>
    </submittedName>
</protein>
<reference evidence="2" key="1">
    <citation type="journal article" date="2013" name="Nat. Commun.">
        <title>Whole-genome sequencing of Oryza brachyantha reveals mechanisms underlying Oryza genome evolution.</title>
        <authorList>
            <person name="Chen J."/>
            <person name="Huang Q."/>
            <person name="Gao D."/>
            <person name="Wang J."/>
            <person name="Lang Y."/>
            <person name="Liu T."/>
            <person name="Li B."/>
            <person name="Bai Z."/>
            <person name="Luis Goicoechea J."/>
            <person name="Liang C."/>
            <person name="Chen C."/>
            <person name="Zhang W."/>
            <person name="Sun S."/>
            <person name="Liao Y."/>
            <person name="Zhang X."/>
            <person name="Yang L."/>
            <person name="Song C."/>
            <person name="Wang M."/>
            <person name="Shi J."/>
            <person name="Liu G."/>
            <person name="Liu J."/>
            <person name="Zhou H."/>
            <person name="Zhou W."/>
            <person name="Yu Q."/>
            <person name="An N."/>
            <person name="Chen Y."/>
            <person name="Cai Q."/>
            <person name="Wang B."/>
            <person name="Liu B."/>
            <person name="Min J."/>
            <person name="Huang Y."/>
            <person name="Wu H."/>
            <person name="Li Z."/>
            <person name="Zhang Y."/>
            <person name="Yin Y."/>
            <person name="Song W."/>
            <person name="Jiang J."/>
            <person name="Jackson S.A."/>
            <person name="Wing R.A."/>
            <person name="Wang J."/>
            <person name="Chen M."/>
        </authorList>
    </citation>
    <scope>NUCLEOTIDE SEQUENCE [LARGE SCALE GENOMIC DNA]</scope>
    <source>
        <strain evidence="2">cv. IRGC 101232</strain>
    </source>
</reference>
<proteinExistence type="predicted"/>
<sequence length="134" mass="13896">MEANGGGCEGQRWPCGLDGRDGRGGRHRGHQSGATAARRAGVLVFLVSGDGESMLPRLLVSDSPCIIVRGVEAPSRDGDPLGTGPGMNLALILLSGPGRGFDPVVAPIILEVVTEVPRGSEQGKWQPPLNILIP</sequence>
<reference evidence="2" key="2">
    <citation type="submission" date="2013-04" db="UniProtKB">
        <authorList>
            <consortium name="EnsemblPlants"/>
        </authorList>
    </citation>
    <scope>IDENTIFICATION</scope>
</reference>
<evidence type="ECO:0000313" key="3">
    <source>
        <dbReference type="Proteomes" id="UP000006038"/>
    </source>
</evidence>